<dbReference type="Proteomes" id="UP000053820">
    <property type="component" value="Unassembled WGS sequence"/>
</dbReference>
<organism evidence="2 3">
    <name type="scientific">Hydnomerulius pinastri MD-312</name>
    <dbReference type="NCBI Taxonomy" id="994086"/>
    <lineage>
        <taxon>Eukaryota</taxon>
        <taxon>Fungi</taxon>
        <taxon>Dikarya</taxon>
        <taxon>Basidiomycota</taxon>
        <taxon>Agaricomycotina</taxon>
        <taxon>Agaricomycetes</taxon>
        <taxon>Agaricomycetidae</taxon>
        <taxon>Boletales</taxon>
        <taxon>Boletales incertae sedis</taxon>
        <taxon>Leucogyrophana</taxon>
    </lineage>
</organism>
<reference evidence="2 3" key="1">
    <citation type="submission" date="2014-04" db="EMBL/GenBank/DDBJ databases">
        <title>Evolutionary Origins and Diversification of the Mycorrhizal Mutualists.</title>
        <authorList>
            <consortium name="DOE Joint Genome Institute"/>
            <consortium name="Mycorrhizal Genomics Consortium"/>
            <person name="Kohler A."/>
            <person name="Kuo A."/>
            <person name="Nagy L.G."/>
            <person name="Floudas D."/>
            <person name="Copeland A."/>
            <person name="Barry K.W."/>
            <person name="Cichocki N."/>
            <person name="Veneault-Fourrey C."/>
            <person name="LaButti K."/>
            <person name="Lindquist E.A."/>
            <person name="Lipzen A."/>
            <person name="Lundell T."/>
            <person name="Morin E."/>
            <person name="Murat C."/>
            <person name="Riley R."/>
            <person name="Ohm R."/>
            <person name="Sun H."/>
            <person name="Tunlid A."/>
            <person name="Henrissat B."/>
            <person name="Grigoriev I.V."/>
            <person name="Hibbett D.S."/>
            <person name="Martin F."/>
        </authorList>
    </citation>
    <scope>NUCLEOTIDE SEQUENCE [LARGE SCALE GENOMIC DNA]</scope>
    <source>
        <strain evidence="2 3">MD-312</strain>
    </source>
</reference>
<feature type="non-terminal residue" evidence="2">
    <location>
        <position position="1"/>
    </location>
</feature>
<evidence type="ECO:0000313" key="3">
    <source>
        <dbReference type="Proteomes" id="UP000053820"/>
    </source>
</evidence>
<dbReference type="GO" id="GO:0000463">
    <property type="term" value="P:maturation of LSU-rRNA from tricistronic rRNA transcript (SSU-rRNA, 5.8S rRNA, LSU-rRNA)"/>
    <property type="evidence" value="ECO:0007669"/>
    <property type="project" value="TreeGrafter"/>
</dbReference>
<accession>A0A0C2PQZ1</accession>
<dbReference type="Pfam" id="PF26140">
    <property type="entry name" value="HEAT_URB1"/>
    <property type="match status" value="1"/>
</dbReference>
<dbReference type="GO" id="GO:0005730">
    <property type="term" value="C:nucleolus"/>
    <property type="evidence" value="ECO:0007669"/>
    <property type="project" value="TreeGrafter"/>
</dbReference>
<evidence type="ECO:0000259" key="1">
    <source>
        <dbReference type="Pfam" id="PF26140"/>
    </source>
</evidence>
<name>A0A0C2PQZ1_9AGAM</name>
<dbReference type="HOGENOM" id="CLU_941824_0_0_1"/>
<dbReference type="PANTHER" id="PTHR13500:SF0">
    <property type="entry name" value="NUCLEOLAR PRE-RIBOSOMAL-ASSOCIATED PROTEIN 1"/>
    <property type="match status" value="1"/>
</dbReference>
<dbReference type="InterPro" id="IPR039844">
    <property type="entry name" value="URB1"/>
</dbReference>
<keyword evidence="3" id="KW-1185">Reference proteome</keyword>
<protein>
    <recommendedName>
        <fullName evidence="1">URB1 central HEAT repeat domain-containing protein</fullName>
    </recommendedName>
</protein>
<dbReference type="PANTHER" id="PTHR13500">
    <property type="entry name" value="NUCLEOLAR PRERIBOSOMAL-ASSOCIATED PROTEIN 1"/>
    <property type="match status" value="1"/>
</dbReference>
<sequence length="296" mass="32624">SSSHTYLHVLLKTFCIARVRALRTTLRELLQHVLAESVLFQEDPSEVELWLAALPSGSVRRGQGTETPDGAPLADEVDDVVVFFDDYAQRCLKTPYRYVEAMTDLLQSHASSFSNAPAYCGEAFASPLLRAVLEQTGAKVGGRLVSPSDALAVFTFVRRLVVKLANYPSIAFAIRRELSITNARLGHLEDRPRHRGDEGNGENAGAAFLDRTEQIPVPTSENGRIAGAFELVDWLRLADVHPSPSDINRIVSVVRRFHEPALWTLVECLHPSDGNLWDSSLSELPIEAYAVPPADL</sequence>
<dbReference type="EMBL" id="KN840394">
    <property type="protein sequence ID" value="KIJ57453.1"/>
    <property type="molecule type" value="Genomic_DNA"/>
</dbReference>
<dbReference type="AlphaFoldDB" id="A0A0C2PQZ1"/>
<evidence type="ECO:0000313" key="2">
    <source>
        <dbReference type="EMBL" id="KIJ57453.1"/>
    </source>
</evidence>
<dbReference type="GO" id="GO:0000466">
    <property type="term" value="P:maturation of 5.8S rRNA from tricistronic rRNA transcript (SSU-rRNA, 5.8S rRNA, LSU-rRNA)"/>
    <property type="evidence" value="ECO:0007669"/>
    <property type="project" value="TreeGrafter"/>
</dbReference>
<feature type="domain" description="URB1 central HEAT repeat" evidence="1">
    <location>
        <begin position="7"/>
        <end position="136"/>
    </location>
</feature>
<dbReference type="OrthoDB" id="2660875at2759"/>
<dbReference type="InterPro" id="IPR059018">
    <property type="entry name" value="HEAT_URB1"/>
</dbReference>
<proteinExistence type="predicted"/>
<gene>
    <name evidence="2" type="ORF">HYDPIDRAFT_35114</name>
</gene>